<evidence type="ECO:0000313" key="1">
    <source>
        <dbReference type="EMBL" id="OUO00464.1"/>
    </source>
</evidence>
<accession>A0A1Y3YRH7</accession>
<dbReference type="Proteomes" id="UP000195386">
    <property type="component" value="Unassembled WGS sequence"/>
</dbReference>
<evidence type="ECO:0000313" key="2">
    <source>
        <dbReference type="Proteomes" id="UP000195386"/>
    </source>
</evidence>
<organism evidence="1 2">
    <name type="scientific">Bacteroides clarus</name>
    <dbReference type="NCBI Taxonomy" id="626929"/>
    <lineage>
        <taxon>Bacteria</taxon>
        <taxon>Pseudomonadati</taxon>
        <taxon>Bacteroidota</taxon>
        <taxon>Bacteroidia</taxon>
        <taxon>Bacteroidales</taxon>
        <taxon>Bacteroidaceae</taxon>
        <taxon>Bacteroides</taxon>
    </lineage>
</organism>
<reference evidence="2" key="1">
    <citation type="submission" date="2017-04" db="EMBL/GenBank/DDBJ databases">
        <title>Function of individual gut microbiota members based on whole genome sequencing of pure cultures obtained from chicken caecum.</title>
        <authorList>
            <person name="Medvecky M."/>
            <person name="Cejkova D."/>
            <person name="Polansky O."/>
            <person name="Karasova D."/>
            <person name="Kubasova T."/>
            <person name="Cizek A."/>
            <person name="Rychlik I."/>
        </authorList>
    </citation>
    <scope>NUCLEOTIDE SEQUENCE [LARGE SCALE GENOMIC DNA]</scope>
    <source>
        <strain evidence="2">An43</strain>
    </source>
</reference>
<comment type="caution">
    <text evidence="1">The sequence shown here is derived from an EMBL/GenBank/DDBJ whole genome shotgun (WGS) entry which is preliminary data.</text>
</comment>
<protein>
    <submittedName>
        <fullName evidence="1">Uncharacterized protein</fullName>
    </submittedName>
</protein>
<proteinExistence type="predicted"/>
<name>A0A1Y3YRH7_9BACE</name>
<dbReference type="EMBL" id="NFII01000011">
    <property type="protein sequence ID" value="OUO00464.1"/>
    <property type="molecule type" value="Genomic_DNA"/>
</dbReference>
<sequence length="75" mass="8719">MQYILTEEEYKALIPISRMEALLNDIELLNDKVMELTEHPCGSDSDYRSINFYFDDCPIGKFGTGTCTKRQQYSK</sequence>
<dbReference type="AlphaFoldDB" id="A0A1Y3YRH7"/>
<gene>
    <name evidence="1" type="ORF">B5F97_12055</name>
</gene>